<dbReference type="EMBL" id="JACBZP010000001">
    <property type="protein sequence ID" value="NYI66814.1"/>
    <property type="molecule type" value="Genomic_DNA"/>
</dbReference>
<reference evidence="1 2" key="1">
    <citation type="submission" date="2020-07" db="EMBL/GenBank/DDBJ databases">
        <title>Sequencing the genomes of 1000 actinobacteria strains.</title>
        <authorList>
            <person name="Klenk H.-P."/>
        </authorList>
    </citation>
    <scope>NUCLEOTIDE SEQUENCE [LARGE SCALE GENOMIC DNA]</scope>
    <source>
        <strain evidence="1 2">DSM 26341</strain>
    </source>
</reference>
<proteinExistence type="predicted"/>
<gene>
    <name evidence="1" type="ORF">BJY26_001120</name>
</gene>
<dbReference type="AlphaFoldDB" id="A0A7Z0A9D8"/>
<keyword evidence="2" id="KW-1185">Reference proteome</keyword>
<protein>
    <submittedName>
        <fullName evidence="1">Uncharacterized protein</fullName>
    </submittedName>
</protein>
<name>A0A7Z0A9D8_9MICO</name>
<evidence type="ECO:0000313" key="2">
    <source>
        <dbReference type="Proteomes" id="UP000539111"/>
    </source>
</evidence>
<accession>A0A7Z0A9D8</accession>
<dbReference type="Proteomes" id="UP000539111">
    <property type="component" value="Unassembled WGS sequence"/>
</dbReference>
<sequence length="92" mass="10618">MCVVDRASLDWFEAVTTTCWWRGGRFAVWNTRPGQVFIAYDHTCDVGKSYDWFAKQPEMNQSGKLELDGWVEIIEIYNVKEAVRQLPLGLSS</sequence>
<comment type="caution">
    <text evidence="1">The sequence shown here is derived from an EMBL/GenBank/DDBJ whole genome shotgun (WGS) entry which is preliminary data.</text>
</comment>
<evidence type="ECO:0000313" key="1">
    <source>
        <dbReference type="EMBL" id="NYI66814.1"/>
    </source>
</evidence>
<organism evidence="1 2">
    <name type="scientific">Spelaeicoccus albus</name>
    <dbReference type="NCBI Taxonomy" id="1280376"/>
    <lineage>
        <taxon>Bacteria</taxon>
        <taxon>Bacillati</taxon>
        <taxon>Actinomycetota</taxon>
        <taxon>Actinomycetes</taxon>
        <taxon>Micrococcales</taxon>
        <taxon>Brevibacteriaceae</taxon>
        <taxon>Spelaeicoccus</taxon>
    </lineage>
</organism>